<gene>
    <name evidence="2" type="ORF">SAMN04488063_1639</name>
</gene>
<dbReference type="STRING" id="553467.SAMN04488063_1639"/>
<dbReference type="RefSeq" id="WP_092890908.1">
    <property type="nucleotide sequence ID" value="NZ_FOOQ01000001.1"/>
</dbReference>
<organism evidence="2 3">
    <name type="scientific">Halopelagius inordinatus</name>
    <dbReference type="NCBI Taxonomy" id="553467"/>
    <lineage>
        <taxon>Archaea</taxon>
        <taxon>Methanobacteriati</taxon>
        <taxon>Methanobacteriota</taxon>
        <taxon>Stenosarchaea group</taxon>
        <taxon>Halobacteria</taxon>
        <taxon>Halobacteriales</taxon>
        <taxon>Haloferacaceae</taxon>
    </lineage>
</organism>
<dbReference type="InterPro" id="IPR058742">
    <property type="entry name" value="DUF7989"/>
</dbReference>
<sequence length="76" mass="8408">MTDRNPMKEISHTHPETGDTFGYDVYRRGPAVADGGENRENRDDGDDAAGEMSDVDHTPREGEGANEVWTRGDVDE</sequence>
<feature type="region of interest" description="Disordered" evidence="1">
    <location>
        <begin position="1"/>
        <end position="76"/>
    </location>
</feature>
<dbReference type="Proteomes" id="UP000198876">
    <property type="component" value="Unassembled WGS sequence"/>
</dbReference>
<feature type="compositionally biased region" description="Basic and acidic residues" evidence="1">
    <location>
        <begin position="1"/>
        <end position="17"/>
    </location>
</feature>
<feature type="compositionally biased region" description="Basic and acidic residues" evidence="1">
    <location>
        <begin position="54"/>
        <end position="63"/>
    </location>
</feature>
<dbReference type="AlphaFoldDB" id="A0A1I2PKW1"/>
<proteinExistence type="predicted"/>
<dbReference type="OrthoDB" id="306312at2157"/>
<reference evidence="3" key="1">
    <citation type="submission" date="2016-10" db="EMBL/GenBank/DDBJ databases">
        <authorList>
            <person name="Varghese N."/>
            <person name="Submissions S."/>
        </authorList>
    </citation>
    <scope>NUCLEOTIDE SEQUENCE [LARGE SCALE GENOMIC DNA]</scope>
    <source>
        <strain evidence="3">CGMCC 1.7739</strain>
    </source>
</reference>
<protein>
    <submittedName>
        <fullName evidence="2">Uncharacterized protein</fullName>
    </submittedName>
</protein>
<evidence type="ECO:0000313" key="2">
    <source>
        <dbReference type="EMBL" id="SFG16865.1"/>
    </source>
</evidence>
<keyword evidence="3" id="KW-1185">Reference proteome</keyword>
<name>A0A1I2PKW1_9EURY</name>
<evidence type="ECO:0000313" key="3">
    <source>
        <dbReference type="Proteomes" id="UP000198876"/>
    </source>
</evidence>
<dbReference type="Pfam" id="PF25951">
    <property type="entry name" value="DUF7989"/>
    <property type="match status" value="1"/>
</dbReference>
<accession>A0A1I2PKW1</accession>
<evidence type="ECO:0000256" key="1">
    <source>
        <dbReference type="SAM" id="MobiDB-lite"/>
    </source>
</evidence>
<dbReference type="EMBL" id="FOOQ01000001">
    <property type="protein sequence ID" value="SFG16865.1"/>
    <property type="molecule type" value="Genomic_DNA"/>
</dbReference>